<name>A0ABD3HWH0_9MARC</name>
<dbReference type="GO" id="GO:0030030">
    <property type="term" value="P:cell projection organization"/>
    <property type="evidence" value="ECO:0007669"/>
    <property type="project" value="UniProtKB-KW"/>
</dbReference>
<evidence type="ECO:0000259" key="9">
    <source>
        <dbReference type="Pfam" id="PF13870"/>
    </source>
</evidence>
<evidence type="ECO:0000313" key="11">
    <source>
        <dbReference type="Proteomes" id="UP001633002"/>
    </source>
</evidence>
<feature type="region of interest" description="Disordered" evidence="8">
    <location>
        <begin position="1"/>
        <end position="77"/>
    </location>
</feature>
<comment type="caution">
    <text evidence="10">The sequence shown here is derived from an EMBL/GenBank/DDBJ whole genome shotgun (WGS) entry which is preliminary data.</text>
</comment>
<keyword evidence="2" id="KW-0970">Cilium biogenesis/degradation</keyword>
<evidence type="ECO:0000256" key="8">
    <source>
        <dbReference type="SAM" id="MobiDB-lite"/>
    </source>
</evidence>
<keyword evidence="11" id="KW-1185">Reference proteome</keyword>
<comment type="similarity">
    <text evidence="5">Belongs to the CFAP263 family.</text>
</comment>
<feature type="coiled-coil region" evidence="7">
    <location>
        <begin position="223"/>
        <end position="250"/>
    </location>
</feature>
<evidence type="ECO:0000256" key="6">
    <source>
        <dbReference type="ARBA" id="ARBA00044798"/>
    </source>
</evidence>
<sequence>MATTAAPFGLANSSTLGAEAPAAGPSPPGPVRASGLGLSATALRPTAAPAAGGARIGQLADDSSVPGGGSPAMHDSDNAVLEPLLSDEEILNMLLKEEEHLKNENALLSDHLLRVAASRATSLSEISEERSDSSEEEVSNEHVSRSSVAHSQVGRGSILEGVASRRSSAAGYPGLRTPSVARTEASVLANTNPAMTVVLDSEEKNEIAIKECAAMKEEIGNSITENERLLDELRAAFDEANLRIGEVRRDRADFQRDVLADAKVKGPRKDNASKILKFMEQKLSKKSAKALKVRERNAALNLQIAKTEQLLANKKELADLLHAVDFEQLQIHKQQNQQRFRERVQELNKLKSSNAKASEALDYQSWQLSSHIRRRYTILEQLVEREPQLTQVKKDIAKVNKKKERLEEMFHIFIQERDAQLGEAQPNVLEYMELKEKVHNLRKEHRTWIQKVEIAELVSQQPSAHQSERDAFSVNDMLIGQEVMQEKAEAQASAFDLP</sequence>
<feature type="compositionally biased region" description="Basic and acidic residues" evidence="8">
    <location>
        <begin position="127"/>
        <end position="144"/>
    </location>
</feature>
<dbReference type="InterPro" id="IPR025254">
    <property type="entry name" value="CCDC113/CCDC96_CC"/>
</dbReference>
<dbReference type="Pfam" id="PF13870">
    <property type="entry name" value="CCDC113_CCDC96_CC"/>
    <property type="match status" value="1"/>
</dbReference>
<feature type="coiled-coil region" evidence="7">
    <location>
        <begin position="389"/>
        <end position="451"/>
    </location>
</feature>
<gene>
    <name evidence="10" type="ORF">R1sor_009929</name>
</gene>
<evidence type="ECO:0000256" key="2">
    <source>
        <dbReference type="ARBA" id="ARBA00022794"/>
    </source>
</evidence>
<evidence type="ECO:0000313" key="10">
    <source>
        <dbReference type="EMBL" id="KAL3695853.1"/>
    </source>
</evidence>
<evidence type="ECO:0000256" key="5">
    <source>
        <dbReference type="ARBA" id="ARBA00044506"/>
    </source>
</evidence>
<evidence type="ECO:0000256" key="4">
    <source>
        <dbReference type="ARBA" id="ARBA00023273"/>
    </source>
</evidence>
<keyword evidence="3 7" id="KW-0175">Coiled coil</keyword>
<evidence type="ECO:0000256" key="1">
    <source>
        <dbReference type="ARBA" id="ARBA00004138"/>
    </source>
</evidence>
<accession>A0ABD3HWH0</accession>
<evidence type="ECO:0000256" key="7">
    <source>
        <dbReference type="SAM" id="Coils"/>
    </source>
</evidence>
<organism evidence="10 11">
    <name type="scientific">Riccia sorocarpa</name>
    <dbReference type="NCBI Taxonomy" id="122646"/>
    <lineage>
        <taxon>Eukaryota</taxon>
        <taxon>Viridiplantae</taxon>
        <taxon>Streptophyta</taxon>
        <taxon>Embryophyta</taxon>
        <taxon>Marchantiophyta</taxon>
        <taxon>Marchantiopsida</taxon>
        <taxon>Marchantiidae</taxon>
        <taxon>Marchantiales</taxon>
        <taxon>Ricciaceae</taxon>
        <taxon>Riccia</taxon>
    </lineage>
</organism>
<dbReference type="AlphaFoldDB" id="A0ABD3HWH0"/>
<dbReference type="EMBL" id="JBJQOH010000002">
    <property type="protein sequence ID" value="KAL3695853.1"/>
    <property type="molecule type" value="Genomic_DNA"/>
</dbReference>
<feature type="region of interest" description="Disordered" evidence="8">
    <location>
        <begin position="122"/>
        <end position="154"/>
    </location>
</feature>
<feature type="domain" description="CCDC113/CCDC96 coiled-coil" evidence="9">
    <location>
        <begin position="285"/>
        <end position="457"/>
    </location>
</feature>
<comment type="subcellular location">
    <subcellularLocation>
        <location evidence="1">Cell projection</location>
        <location evidence="1">Cilium</location>
    </subcellularLocation>
</comment>
<dbReference type="Proteomes" id="UP001633002">
    <property type="component" value="Unassembled WGS sequence"/>
</dbReference>
<evidence type="ECO:0000256" key="3">
    <source>
        <dbReference type="ARBA" id="ARBA00023054"/>
    </source>
</evidence>
<keyword evidence="4" id="KW-0966">Cell projection</keyword>
<dbReference type="PANTHER" id="PTHR15654:SF2">
    <property type="entry name" value="COILED-COIL DOMAIN-CONTAINING PROTEIN 113"/>
    <property type="match status" value="1"/>
</dbReference>
<feature type="compositionally biased region" description="Low complexity" evidence="8">
    <location>
        <begin position="31"/>
        <end position="53"/>
    </location>
</feature>
<dbReference type="InterPro" id="IPR051885">
    <property type="entry name" value="CC_CF"/>
</dbReference>
<protein>
    <recommendedName>
        <fullName evidence="6">Cilia- and flagella-associated protein 263</fullName>
    </recommendedName>
</protein>
<dbReference type="GO" id="GO:0005929">
    <property type="term" value="C:cilium"/>
    <property type="evidence" value="ECO:0007669"/>
    <property type="project" value="UniProtKB-SubCell"/>
</dbReference>
<dbReference type="PANTHER" id="PTHR15654">
    <property type="entry name" value="COILED-COIL DOMAIN-CONTAINING PROTEIN 113-RELATED"/>
    <property type="match status" value="1"/>
</dbReference>
<reference evidence="10 11" key="1">
    <citation type="submission" date="2024-09" db="EMBL/GenBank/DDBJ databases">
        <title>Chromosome-scale assembly of Riccia sorocarpa.</title>
        <authorList>
            <person name="Paukszto L."/>
        </authorList>
    </citation>
    <scope>NUCLEOTIDE SEQUENCE [LARGE SCALE GENOMIC DNA]</scope>
    <source>
        <strain evidence="10">LP-2024</strain>
        <tissue evidence="10">Aerial parts of the thallus</tissue>
    </source>
</reference>
<proteinExistence type="inferred from homology"/>